<protein>
    <submittedName>
        <fullName evidence="1">Uncharacterized protein</fullName>
    </submittedName>
</protein>
<dbReference type="Pfam" id="PF04089">
    <property type="entry name" value="BRICHOS"/>
    <property type="match status" value="1"/>
</dbReference>
<dbReference type="AlphaFoldDB" id="A0A8J1YAQ5"/>
<dbReference type="Proteomes" id="UP000749559">
    <property type="component" value="Unassembled WGS sequence"/>
</dbReference>
<name>A0A8J1YAQ5_OWEFU</name>
<keyword evidence="2" id="KW-1185">Reference proteome</keyword>
<gene>
    <name evidence="1" type="ORF">OFUS_LOCUS441</name>
</gene>
<dbReference type="EMBL" id="CAIIXF020000001">
    <property type="protein sequence ID" value="CAH1772725.1"/>
    <property type="molecule type" value="Genomic_DNA"/>
</dbReference>
<dbReference type="OrthoDB" id="6324142at2759"/>
<sequence>MDDPEEGYYAYNDFKKGLTMMKVVDDDSYVCYLNPLSRSALTPEAMESYMEHHPGGDGLMSHDRDADLPKYIPAEEPISDRRFLSQHFREACEGFPMRWLIPAPEQKEERQNEDTKVDSSDVIERQKRDEEKPCCCCLICFWCLG</sequence>
<evidence type="ECO:0000313" key="1">
    <source>
        <dbReference type="EMBL" id="CAH1772725.1"/>
    </source>
</evidence>
<comment type="caution">
    <text evidence="1">The sequence shown here is derived from an EMBL/GenBank/DDBJ whole genome shotgun (WGS) entry which is preliminary data.</text>
</comment>
<reference evidence="1" key="1">
    <citation type="submission" date="2022-03" db="EMBL/GenBank/DDBJ databases">
        <authorList>
            <person name="Martin C."/>
        </authorList>
    </citation>
    <scope>NUCLEOTIDE SEQUENCE</scope>
</reference>
<organism evidence="1 2">
    <name type="scientific">Owenia fusiformis</name>
    <name type="common">Polychaete worm</name>
    <dbReference type="NCBI Taxonomy" id="6347"/>
    <lineage>
        <taxon>Eukaryota</taxon>
        <taxon>Metazoa</taxon>
        <taxon>Spiralia</taxon>
        <taxon>Lophotrochozoa</taxon>
        <taxon>Annelida</taxon>
        <taxon>Polychaeta</taxon>
        <taxon>Sedentaria</taxon>
        <taxon>Canalipalpata</taxon>
        <taxon>Sabellida</taxon>
        <taxon>Oweniida</taxon>
        <taxon>Oweniidae</taxon>
        <taxon>Owenia</taxon>
    </lineage>
</organism>
<accession>A0A8J1YAQ5</accession>
<proteinExistence type="predicted"/>
<evidence type="ECO:0000313" key="2">
    <source>
        <dbReference type="Proteomes" id="UP000749559"/>
    </source>
</evidence>
<dbReference type="InterPro" id="IPR007084">
    <property type="entry name" value="BRICHOS_dom"/>
</dbReference>